<dbReference type="SUPFAM" id="SSF47661">
    <property type="entry name" value="t-snare proteins"/>
    <property type="match status" value="1"/>
</dbReference>
<dbReference type="GO" id="GO:0000149">
    <property type="term" value="F:SNARE binding"/>
    <property type="evidence" value="ECO:0007669"/>
    <property type="project" value="TreeGrafter"/>
</dbReference>
<dbReference type="Gene3D" id="1.20.5.110">
    <property type="match status" value="1"/>
</dbReference>
<dbReference type="Gene3D" id="1.20.58.400">
    <property type="entry name" value="t-snare proteins"/>
    <property type="match status" value="1"/>
</dbReference>
<dbReference type="PANTHER" id="PTHR21230">
    <property type="entry name" value="VESICLE TRANSPORT V-SNARE PROTEIN VTI1-RELATED"/>
    <property type="match status" value="1"/>
</dbReference>
<reference evidence="12 13" key="1">
    <citation type="submission" date="2019-07" db="EMBL/GenBank/DDBJ databases">
        <title>Genome assembly of two rare yeast pathogens: Diutina rugosa and Trichomonascus ciferrii.</title>
        <authorList>
            <person name="Mixao V."/>
            <person name="Saus E."/>
            <person name="Hansen A."/>
            <person name="Lass-Flor C."/>
            <person name="Gabaldon T."/>
        </authorList>
    </citation>
    <scope>NUCLEOTIDE SEQUENCE [LARGE SCALE GENOMIC DNA]</scope>
    <source>
        <strain evidence="12 13">CBS 613</strain>
    </source>
</reference>
<dbReference type="GO" id="GO:0006891">
    <property type="term" value="P:intra-Golgi vesicle-mediated transport"/>
    <property type="evidence" value="ECO:0007669"/>
    <property type="project" value="TreeGrafter"/>
</dbReference>
<dbReference type="InterPro" id="IPR000727">
    <property type="entry name" value="T_SNARE_dom"/>
</dbReference>
<dbReference type="PIRSF" id="PIRSF028865">
    <property type="entry name" value="Membrin-2"/>
    <property type="match status" value="1"/>
</dbReference>
<dbReference type="InterPro" id="IPR007705">
    <property type="entry name" value="Vesicle_trsprt_v-SNARE_N"/>
</dbReference>
<dbReference type="GO" id="GO:0000139">
    <property type="term" value="C:Golgi membrane"/>
    <property type="evidence" value="ECO:0007669"/>
    <property type="project" value="UniProtKB-SubCell"/>
</dbReference>
<dbReference type="InterPro" id="IPR027027">
    <property type="entry name" value="GOSR2/Membrin/Bos1"/>
</dbReference>
<evidence type="ECO:0000256" key="8">
    <source>
        <dbReference type="ARBA" id="ARBA00023136"/>
    </source>
</evidence>
<keyword evidence="13" id="KW-1185">Reference proteome</keyword>
<dbReference type="GO" id="GO:0006896">
    <property type="term" value="P:Golgi to vacuole transport"/>
    <property type="evidence" value="ECO:0007669"/>
    <property type="project" value="TreeGrafter"/>
</dbReference>
<dbReference type="Proteomes" id="UP000449547">
    <property type="component" value="Unassembled WGS sequence"/>
</dbReference>
<accession>A0A642UI01</accession>
<dbReference type="GO" id="GO:0031201">
    <property type="term" value="C:SNARE complex"/>
    <property type="evidence" value="ECO:0007669"/>
    <property type="project" value="TreeGrafter"/>
</dbReference>
<evidence type="ECO:0000256" key="3">
    <source>
        <dbReference type="ARBA" id="ARBA00022448"/>
    </source>
</evidence>
<evidence type="ECO:0000313" key="13">
    <source>
        <dbReference type="Proteomes" id="UP000449547"/>
    </source>
</evidence>
<keyword evidence="6 10" id="KW-1133">Transmembrane helix</keyword>
<dbReference type="GO" id="GO:0042147">
    <property type="term" value="P:retrograde transport, endosome to Golgi"/>
    <property type="evidence" value="ECO:0007669"/>
    <property type="project" value="TreeGrafter"/>
</dbReference>
<gene>
    <name evidence="12" type="ORF">DIURU_005273</name>
</gene>
<dbReference type="Pfam" id="PF12352">
    <property type="entry name" value="V-SNARE_C"/>
    <property type="match status" value="1"/>
</dbReference>
<dbReference type="RefSeq" id="XP_034009897.1">
    <property type="nucleotide sequence ID" value="XM_034158237.1"/>
</dbReference>
<evidence type="ECO:0000256" key="9">
    <source>
        <dbReference type="SAM" id="MobiDB-lite"/>
    </source>
</evidence>
<evidence type="ECO:0000256" key="10">
    <source>
        <dbReference type="SAM" id="Phobius"/>
    </source>
</evidence>
<dbReference type="PANTHER" id="PTHR21230:SF26">
    <property type="entry name" value="VESICLE TRANSPORT THROUGH INTERACTION WITH T-SNARES HOMOLOG 1A"/>
    <property type="match status" value="1"/>
</dbReference>
<proteinExistence type="inferred from homology"/>
<dbReference type="SUPFAM" id="SSF58038">
    <property type="entry name" value="SNARE fusion complex"/>
    <property type="match status" value="1"/>
</dbReference>
<dbReference type="GO" id="GO:0016236">
    <property type="term" value="P:macroautophagy"/>
    <property type="evidence" value="ECO:0007669"/>
    <property type="project" value="TreeGrafter"/>
</dbReference>
<organism evidence="12 13">
    <name type="scientific">Diutina rugosa</name>
    <name type="common">Yeast</name>
    <name type="synonym">Candida rugosa</name>
    <dbReference type="NCBI Taxonomy" id="5481"/>
    <lineage>
        <taxon>Eukaryota</taxon>
        <taxon>Fungi</taxon>
        <taxon>Dikarya</taxon>
        <taxon>Ascomycota</taxon>
        <taxon>Saccharomycotina</taxon>
        <taxon>Pichiomycetes</taxon>
        <taxon>Debaryomycetaceae</taxon>
        <taxon>Diutina</taxon>
    </lineage>
</organism>
<dbReference type="GO" id="GO:0005829">
    <property type="term" value="C:cytosol"/>
    <property type="evidence" value="ECO:0007669"/>
    <property type="project" value="GOC"/>
</dbReference>
<keyword evidence="7" id="KW-0175">Coiled coil</keyword>
<dbReference type="AlphaFoldDB" id="A0A642UI01"/>
<dbReference type="GO" id="GO:0048280">
    <property type="term" value="P:vesicle fusion with Golgi apparatus"/>
    <property type="evidence" value="ECO:0007669"/>
    <property type="project" value="TreeGrafter"/>
</dbReference>
<keyword evidence="3" id="KW-0813">Transport</keyword>
<dbReference type="GeneID" id="54783924"/>
<protein>
    <recommendedName>
        <fullName evidence="11">t-SNARE coiled-coil homology domain-containing protein</fullName>
    </recommendedName>
</protein>
<dbReference type="VEuPathDB" id="FungiDB:DIURU_005273"/>
<feature type="domain" description="T-SNARE coiled-coil homology" evidence="11">
    <location>
        <begin position="118"/>
        <end position="185"/>
    </location>
</feature>
<dbReference type="GO" id="GO:0031902">
    <property type="term" value="C:late endosome membrane"/>
    <property type="evidence" value="ECO:0007669"/>
    <property type="project" value="TreeGrafter"/>
</dbReference>
<dbReference type="GO" id="GO:0005484">
    <property type="term" value="F:SNAP receptor activity"/>
    <property type="evidence" value="ECO:0007669"/>
    <property type="project" value="InterPro"/>
</dbReference>
<dbReference type="CDD" id="cd15862">
    <property type="entry name" value="SNARE_Vti1"/>
    <property type="match status" value="1"/>
</dbReference>
<dbReference type="GO" id="GO:0005789">
    <property type="term" value="C:endoplasmic reticulum membrane"/>
    <property type="evidence" value="ECO:0007669"/>
    <property type="project" value="TreeGrafter"/>
</dbReference>
<evidence type="ECO:0000256" key="6">
    <source>
        <dbReference type="ARBA" id="ARBA00022989"/>
    </source>
</evidence>
<evidence type="ECO:0000256" key="5">
    <source>
        <dbReference type="ARBA" id="ARBA00022927"/>
    </source>
</evidence>
<feature type="region of interest" description="Disordered" evidence="9">
    <location>
        <begin position="84"/>
        <end position="114"/>
    </location>
</feature>
<keyword evidence="8 10" id="KW-0472">Membrane</keyword>
<dbReference type="InterPro" id="IPR010989">
    <property type="entry name" value="SNARE"/>
</dbReference>
<evidence type="ECO:0000256" key="2">
    <source>
        <dbReference type="ARBA" id="ARBA00006108"/>
    </source>
</evidence>
<feature type="transmembrane region" description="Helical" evidence="10">
    <location>
        <begin position="194"/>
        <end position="213"/>
    </location>
</feature>
<evidence type="ECO:0000259" key="11">
    <source>
        <dbReference type="SMART" id="SM00397"/>
    </source>
</evidence>
<sequence>MDSFATYESDFELAITEAKTKLSQLANADAQARKTLLKGIESACDEAHEVLDQMGIEIQNLPTSQRSTYNTKLRQYRKDVEDTKSKLDHEVSTQDRHELFGSRYRDSEDDATDDQRRQLLQNNSSLERSSQRLQDSQRIALETERIGSGILNDLTYQRDQISGARNTLSQAESYVDRSVSTLKSMGRRLVANKFISYAIIAVLILLIFLVLASKFW</sequence>
<dbReference type="FunFam" id="1.20.5.110:FF:000002">
    <property type="entry name" value="Vesicle transport through interaction with t-SNAREsB"/>
    <property type="match status" value="1"/>
</dbReference>
<evidence type="ECO:0000256" key="1">
    <source>
        <dbReference type="ARBA" id="ARBA00004409"/>
    </source>
</evidence>
<dbReference type="Pfam" id="PF05008">
    <property type="entry name" value="V-SNARE"/>
    <property type="match status" value="1"/>
</dbReference>
<feature type="compositionally biased region" description="Basic and acidic residues" evidence="9">
    <location>
        <begin position="84"/>
        <end position="106"/>
    </location>
</feature>
<evidence type="ECO:0000313" key="12">
    <source>
        <dbReference type="EMBL" id="KAA8897296.1"/>
    </source>
</evidence>
<keyword evidence="4 10" id="KW-0812">Transmembrane</keyword>
<comment type="similarity">
    <text evidence="2">Belongs to the VTI1 family.</text>
</comment>
<keyword evidence="5" id="KW-0653">Protein transport</keyword>
<name>A0A642UI01_DIURU</name>
<comment type="subcellular location">
    <subcellularLocation>
        <location evidence="1">Golgi apparatus membrane</location>
        <topology evidence="1">Single-pass type IV membrane protein</topology>
    </subcellularLocation>
</comment>
<dbReference type="OrthoDB" id="430637at2759"/>
<dbReference type="OMA" id="MEYEAND"/>
<dbReference type="GO" id="GO:0012507">
    <property type="term" value="C:ER to Golgi transport vesicle membrane"/>
    <property type="evidence" value="ECO:0007669"/>
    <property type="project" value="TreeGrafter"/>
</dbReference>
<dbReference type="SMART" id="SM00397">
    <property type="entry name" value="t_SNARE"/>
    <property type="match status" value="1"/>
</dbReference>
<comment type="caution">
    <text evidence="12">The sequence shown here is derived from an EMBL/GenBank/DDBJ whole genome shotgun (WGS) entry which is preliminary data.</text>
</comment>
<dbReference type="GO" id="GO:0006886">
    <property type="term" value="P:intracellular protein transport"/>
    <property type="evidence" value="ECO:0007669"/>
    <property type="project" value="InterPro"/>
</dbReference>
<dbReference type="EMBL" id="SWFT01000158">
    <property type="protein sequence ID" value="KAA8897296.1"/>
    <property type="molecule type" value="Genomic_DNA"/>
</dbReference>
<evidence type="ECO:0000256" key="4">
    <source>
        <dbReference type="ARBA" id="ARBA00022692"/>
    </source>
</evidence>
<dbReference type="InterPro" id="IPR038407">
    <property type="entry name" value="v-SNARE_N_sf"/>
</dbReference>
<evidence type="ECO:0000256" key="7">
    <source>
        <dbReference type="ARBA" id="ARBA00023054"/>
    </source>
</evidence>